<dbReference type="EMBL" id="JQIF01000157">
    <property type="protein sequence ID" value="KGJ51077.1"/>
    <property type="molecule type" value="Genomic_DNA"/>
</dbReference>
<sequence length="149" mass="17536">MKKQVLGVRVSEITLDKIQQLCYLEEEKEKKYKEPAMTKGEVVEDAIDNYYAMKLDKDTGTDYLTRMNLMIQDALKQQNYQRDMTLNHILRYAMMSYEAGVTMLKNFRLPDEEKPKDFEDAKNLVQNLDSIFEDSIYEKVAKELGEEVE</sequence>
<name>A0A099I1E4_CLOIN</name>
<accession>A0A099I1E4</accession>
<dbReference type="AlphaFoldDB" id="A0A099I1E4"/>
<evidence type="ECO:0000313" key="1">
    <source>
        <dbReference type="EMBL" id="KGJ51077.1"/>
    </source>
</evidence>
<dbReference type="RefSeq" id="WP_044908485.1">
    <property type="nucleotide sequence ID" value="NZ_CABHIW010000034.1"/>
</dbReference>
<protein>
    <submittedName>
        <fullName evidence="1">Uncharacterized protein</fullName>
    </submittedName>
</protein>
<dbReference type="Proteomes" id="UP000030008">
    <property type="component" value="Unassembled WGS sequence"/>
</dbReference>
<evidence type="ECO:0000313" key="2">
    <source>
        <dbReference type="Proteomes" id="UP000030008"/>
    </source>
</evidence>
<organism evidence="1 2">
    <name type="scientific">Clostridium innocuum</name>
    <dbReference type="NCBI Taxonomy" id="1522"/>
    <lineage>
        <taxon>Bacteria</taxon>
        <taxon>Bacillati</taxon>
        <taxon>Bacillota</taxon>
        <taxon>Clostridia</taxon>
        <taxon>Eubacteriales</taxon>
        <taxon>Clostridiaceae</taxon>
        <taxon>Clostridium</taxon>
    </lineage>
</organism>
<gene>
    <name evidence="1" type="ORF">CIAN88_22670</name>
</gene>
<proteinExistence type="predicted"/>
<comment type="caution">
    <text evidence="1">The sequence shown here is derived from an EMBL/GenBank/DDBJ whole genome shotgun (WGS) entry which is preliminary data.</text>
</comment>
<reference evidence="1 2" key="1">
    <citation type="submission" date="2014-08" db="EMBL/GenBank/DDBJ databases">
        <title>Clostridium innocuum, an unnegligible vancomycin-resistant pathogen causing extra-intestinal infections.</title>
        <authorList>
            <person name="Feng Y."/>
            <person name="Chiu C.-H."/>
        </authorList>
    </citation>
    <scope>NUCLEOTIDE SEQUENCE [LARGE SCALE GENOMIC DNA]</scope>
    <source>
        <strain evidence="1 2">AN88</strain>
    </source>
</reference>